<dbReference type="PANTHER" id="PTHR33362:SF7">
    <property type="entry name" value="SLL1103 PROTEIN"/>
    <property type="match status" value="1"/>
</dbReference>
<dbReference type="GO" id="GO:0022857">
    <property type="term" value="F:transmembrane transporter activity"/>
    <property type="evidence" value="ECO:0007669"/>
    <property type="project" value="UniProtKB-UniRule"/>
</dbReference>
<dbReference type="AlphaFoldDB" id="A0A3D5N4S2"/>
<evidence type="ECO:0000256" key="7">
    <source>
        <dbReference type="RuleBase" id="RU369079"/>
    </source>
</evidence>
<feature type="domain" description="TRAP C4-dicarboxylate transport system permease DctM subunit" evidence="9">
    <location>
        <begin position="8"/>
        <end position="118"/>
    </location>
</feature>
<keyword evidence="4 8" id="KW-0812">Transmembrane</keyword>
<evidence type="ECO:0000256" key="1">
    <source>
        <dbReference type="ARBA" id="ARBA00004429"/>
    </source>
</evidence>
<evidence type="ECO:0000256" key="5">
    <source>
        <dbReference type="ARBA" id="ARBA00022989"/>
    </source>
</evidence>
<dbReference type="InterPro" id="IPR004681">
    <property type="entry name" value="TRAP_DctM"/>
</dbReference>
<dbReference type="EMBL" id="DPOP01000038">
    <property type="protein sequence ID" value="HCW66425.1"/>
    <property type="molecule type" value="Genomic_DNA"/>
</dbReference>
<evidence type="ECO:0000259" key="9">
    <source>
        <dbReference type="Pfam" id="PF06808"/>
    </source>
</evidence>
<dbReference type="Pfam" id="PF06808">
    <property type="entry name" value="DctM"/>
    <property type="match status" value="1"/>
</dbReference>
<accession>A0A3D5N4S2</accession>
<dbReference type="InterPro" id="IPR010656">
    <property type="entry name" value="DctM"/>
</dbReference>
<feature type="transmembrane region" description="Helical" evidence="8">
    <location>
        <begin position="97"/>
        <end position="115"/>
    </location>
</feature>
<dbReference type="Proteomes" id="UP000264179">
    <property type="component" value="Unassembled WGS sequence"/>
</dbReference>
<name>A0A3D5N4S2_9PROT</name>
<keyword evidence="6 8" id="KW-0472">Membrane</keyword>
<evidence type="ECO:0000256" key="3">
    <source>
        <dbReference type="ARBA" id="ARBA00022519"/>
    </source>
</evidence>
<feature type="transmembrane region" description="Helical" evidence="8">
    <location>
        <begin position="69"/>
        <end position="85"/>
    </location>
</feature>
<comment type="subcellular location">
    <subcellularLocation>
        <location evidence="1 7">Cell inner membrane</location>
        <topology evidence="1 7">Multi-pass membrane protein</topology>
    </subcellularLocation>
</comment>
<feature type="non-terminal residue" evidence="10">
    <location>
        <position position="1"/>
    </location>
</feature>
<dbReference type="GO" id="GO:0005886">
    <property type="term" value="C:plasma membrane"/>
    <property type="evidence" value="ECO:0007669"/>
    <property type="project" value="UniProtKB-SubCell"/>
</dbReference>
<evidence type="ECO:0000256" key="8">
    <source>
        <dbReference type="SAM" id="Phobius"/>
    </source>
</evidence>
<keyword evidence="5 8" id="KW-1133">Transmembrane helix</keyword>
<dbReference type="RefSeq" id="WP_277276668.1">
    <property type="nucleotide sequence ID" value="NZ_DPOP01000038.1"/>
</dbReference>
<evidence type="ECO:0000256" key="2">
    <source>
        <dbReference type="ARBA" id="ARBA00022475"/>
    </source>
</evidence>
<reference evidence="10 11" key="1">
    <citation type="journal article" date="2018" name="Nat. Biotechnol.">
        <title>A standardized bacterial taxonomy based on genome phylogeny substantially revises the tree of life.</title>
        <authorList>
            <person name="Parks D.H."/>
            <person name="Chuvochina M."/>
            <person name="Waite D.W."/>
            <person name="Rinke C."/>
            <person name="Skarshewski A."/>
            <person name="Chaumeil P.A."/>
            <person name="Hugenholtz P."/>
        </authorList>
    </citation>
    <scope>NUCLEOTIDE SEQUENCE [LARGE SCALE GENOMIC DNA]</scope>
    <source>
        <strain evidence="10">UBA9881</strain>
    </source>
</reference>
<evidence type="ECO:0000256" key="6">
    <source>
        <dbReference type="ARBA" id="ARBA00023136"/>
    </source>
</evidence>
<evidence type="ECO:0000313" key="10">
    <source>
        <dbReference type="EMBL" id="HCW66425.1"/>
    </source>
</evidence>
<protein>
    <submittedName>
        <fullName evidence="10">C4-dicarboxylate ABC transporter</fullName>
    </submittedName>
</protein>
<keyword evidence="2" id="KW-1003">Cell membrane</keyword>
<dbReference type="PANTHER" id="PTHR33362">
    <property type="entry name" value="SIALIC ACID TRAP TRANSPORTER PERMEASE PROTEIN SIAT-RELATED"/>
    <property type="match status" value="1"/>
</dbReference>
<comment type="caution">
    <text evidence="10">The sequence shown here is derived from an EMBL/GenBank/DDBJ whole genome shotgun (WGS) entry which is preliminary data.</text>
</comment>
<proteinExistence type="predicted"/>
<keyword evidence="7" id="KW-0813">Transport</keyword>
<sequence length="128" mass="14358">VHAMFEWVPGGDMGNLLFMMAVIFVLGFFLEWIEISYIALPMFLPVFINSGIDMAWLAILVAMNLQTSFLTPPFGWALFFLKGVAPKSVSTVDIYRGVIPFIGIQAVALILLFIFPELTSWLPNLIGW</sequence>
<gene>
    <name evidence="10" type="ORF">DHR80_04275</name>
</gene>
<evidence type="ECO:0000256" key="4">
    <source>
        <dbReference type="ARBA" id="ARBA00022692"/>
    </source>
</evidence>
<feature type="transmembrane region" description="Helical" evidence="8">
    <location>
        <begin position="13"/>
        <end position="30"/>
    </location>
</feature>
<evidence type="ECO:0000313" key="11">
    <source>
        <dbReference type="Proteomes" id="UP000264179"/>
    </source>
</evidence>
<keyword evidence="3 7" id="KW-0997">Cell inner membrane</keyword>
<comment type="function">
    <text evidence="7">Part of the tripartite ATP-independent periplasmic (TRAP) transport system.</text>
</comment>
<organism evidence="10 11">
    <name type="scientific">Thalassospira lucentensis</name>
    <dbReference type="NCBI Taxonomy" id="168935"/>
    <lineage>
        <taxon>Bacteria</taxon>
        <taxon>Pseudomonadati</taxon>
        <taxon>Pseudomonadota</taxon>
        <taxon>Alphaproteobacteria</taxon>
        <taxon>Rhodospirillales</taxon>
        <taxon>Thalassospiraceae</taxon>
        <taxon>Thalassospira</taxon>
    </lineage>
</organism>